<dbReference type="GO" id="GO:0003755">
    <property type="term" value="F:peptidyl-prolyl cis-trans isomerase activity"/>
    <property type="evidence" value="ECO:0007669"/>
    <property type="project" value="UniProtKB-KW"/>
</dbReference>
<dbReference type="GO" id="GO:0016018">
    <property type="term" value="F:cyclosporin A binding"/>
    <property type="evidence" value="ECO:0007669"/>
    <property type="project" value="TreeGrafter"/>
</dbReference>
<dbReference type="Gene3D" id="2.40.100.10">
    <property type="entry name" value="Cyclophilin-like"/>
    <property type="match status" value="1"/>
</dbReference>
<name>A0A7S4C6I3_CHRCT</name>
<accession>A0A7S4C6I3</accession>
<gene>
    <name evidence="5" type="ORF">PCAR00345_LOCUS41206</name>
</gene>
<keyword evidence="3" id="KW-0413">Isomerase</keyword>
<dbReference type="PRINTS" id="PR00153">
    <property type="entry name" value="CSAPPISMRASE"/>
</dbReference>
<organism evidence="5">
    <name type="scientific">Chrysotila carterae</name>
    <name type="common">Marine alga</name>
    <name type="synonym">Syracosphaera carterae</name>
    <dbReference type="NCBI Taxonomy" id="13221"/>
    <lineage>
        <taxon>Eukaryota</taxon>
        <taxon>Haptista</taxon>
        <taxon>Haptophyta</taxon>
        <taxon>Prymnesiophyceae</taxon>
        <taxon>Isochrysidales</taxon>
        <taxon>Isochrysidaceae</taxon>
        <taxon>Chrysotila</taxon>
    </lineage>
</organism>
<evidence type="ECO:0000259" key="4">
    <source>
        <dbReference type="PROSITE" id="PS50072"/>
    </source>
</evidence>
<proteinExistence type="predicted"/>
<dbReference type="AlphaFoldDB" id="A0A7S4C6I3"/>
<dbReference type="GO" id="GO:0006457">
    <property type="term" value="P:protein folding"/>
    <property type="evidence" value="ECO:0007669"/>
    <property type="project" value="InterPro"/>
</dbReference>
<dbReference type="PROSITE" id="PS50072">
    <property type="entry name" value="CSA_PPIASE_2"/>
    <property type="match status" value="1"/>
</dbReference>
<keyword evidence="2" id="KW-0697">Rotamase</keyword>
<evidence type="ECO:0000256" key="1">
    <source>
        <dbReference type="ARBA" id="ARBA00013194"/>
    </source>
</evidence>
<dbReference type="EC" id="5.2.1.8" evidence="1"/>
<reference evidence="5" key="1">
    <citation type="submission" date="2021-01" db="EMBL/GenBank/DDBJ databases">
        <authorList>
            <person name="Corre E."/>
            <person name="Pelletier E."/>
            <person name="Niang G."/>
            <person name="Scheremetjew M."/>
            <person name="Finn R."/>
            <person name="Kale V."/>
            <person name="Holt S."/>
            <person name="Cochrane G."/>
            <person name="Meng A."/>
            <person name="Brown T."/>
            <person name="Cohen L."/>
        </authorList>
    </citation>
    <scope>NUCLEOTIDE SEQUENCE</scope>
    <source>
        <strain evidence="5">CCMP645</strain>
    </source>
</reference>
<dbReference type="InterPro" id="IPR002130">
    <property type="entry name" value="Cyclophilin-type_PPIase_dom"/>
</dbReference>
<dbReference type="GO" id="GO:0005737">
    <property type="term" value="C:cytoplasm"/>
    <property type="evidence" value="ECO:0007669"/>
    <property type="project" value="TreeGrafter"/>
</dbReference>
<feature type="domain" description="PPIase cyclophilin-type" evidence="4">
    <location>
        <begin position="275"/>
        <end position="421"/>
    </location>
</feature>
<dbReference type="SUPFAM" id="SSF50891">
    <property type="entry name" value="Cyclophilin-like"/>
    <property type="match status" value="1"/>
</dbReference>
<evidence type="ECO:0000313" key="5">
    <source>
        <dbReference type="EMBL" id="CAE0788497.1"/>
    </source>
</evidence>
<dbReference type="PROSITE" id="PS00170">
    <property type="entry name" value="CSA_PPIASE_1"/>
    <property type="match status" value="1"/>
</dbReference>
<dbReference type="InterPro" id="IPR029000">
    <property type="entry name" value="Cyclophilin-like_dom_sf"/>
</dbReference>
<dbReference type="PANTHER" id="PTHR11071:SF561">
    <property type="entry name" value="PEPTIDYL-PROLYL CIS-TRANS ISOMERASE D-RELATED"/>
    <property type="match status" value="1"/>
</dbReference>
<dbReference type="Pfam" id="PF00160">
    <property type="entry name" value="Pro_isomerase"/>
    <property type="match status" value="1"/>
</dbReference>
<evidence type="ECO:0000256" key="3">
    <source>
        <dbReference type="ARBA" id="ARBA00023235"/>
    </source>
</evidence>
<sequence length="431" mass="44932">MASEHSLSLGVVPVVSGRGRRTSAIPDSMSTALGAEDTRFRALDDGTTLAAGSVQMPPVVGDVISLRPVGFPRHRLHANATFLGLQLQAQDTRSSSADAPASVQLRLTEPPSWCFEGESGPSIVSLESCQHPGLVVAHGGVADSSVRLIVAPTSEEDEPHRCTSAWRLEAPGLNGGEETISLTSAASTREGVRLVARHAFGVLRVAALPRKGELPSELLASDGSWHPLHAASNAPCVVRSGDETLAERAATLMRPTQRATFRLAIGDGDASLQRNLSFHLYGRVAPRTVANFVSLCERRGGGGYTGSVFHRVMRGFMAQGGDNSGRGGGGYGVSASGGLFADETFALSHSARGTLSMANAGKDTNGAQFFATFGPTPHLDGQHVVFGRVTDATAATLDDVEDAGSQGGQTTRRVLVSACDVDTLAREQGAD</sequence>
<evidence type="ECO:0000256" key="2">
    <source>
        <dbReference type="ARBA" id="ARBA00023110"/>
    </source>
</evidence>
<dbReference type="EMBL" id="HBIZ01067356">
    <property type="protein sequence ID" value="CAE0788497.1"/>
    <property type="molecule type" value="Transcribed_RNA"/>
</dbReference>
<dbReference type="InterPro" id="IPR020892">
    <property type="entry name" value="Cyclophilin-type_PPIase_CS"/>
</dbReference>
<protein>
    <recommendedName>
        <fullName evidence="1">peptidylprolyl isomerase</fullName>
        <ecNumber evidence="1">5.2.1.8</ecNumber>
    </recommendedName>
</protein>
<dbReference type="PANTHER" id="PTHR11071">
    <property type="entry name" value="PEPTIDYL-PROLYL CIS-TRANS ISOMERASE"/>
    <property type="match status" value="1"/>
</dbReference>